<keyword evidence="1" id="KW-0812">Transmembrane</keyword>
<protein>
    <submittedName>
        <fullName evidence="2">Uncharacterized protein</fullName>
    </submittedName>
</protein>
<dbReference type="Proteomes" id="UP000018227">
    <property type="component" value="Unassembled WGS sequence"/>
</dbReference>
<evidence type="ECO:0000313" key="2">
    <source>
        <dbReference type="EMBL" id="ESL01534.1"/>
    </source>
</evidence>
<proteinExistence type="predicted"/>
<gene>
    <name evidence="2" type="ORF">GCWU0000282_003288</name>
</gene>
<dbReference type="HOGENOM" id="CLU_3133700_0_0_9"/>
<evidence type="ECO:0000256" key="1">
    <source>
        <dbReference type="SAM" id="Phobius"/>
    </source>
</evidence>
<sequence>MLLSSKESQEAEHIKNLNVLGQHHIAKPKMSIVKYGGYIFIFYTVLILY</sequence>
<dbReference type="AlphaFoldDB" id="V2XH86"/>
<name>V2XH86_9FIRM</name>
<organism evidence="2 3">
    <name type="scientific">Catonella morbi ATCC 51271</name>
    <dbReference type="NCBI Taxonomy" id="592026"/>
    <lineage>
        <taxon>Bacteria</taxon>
        <taxon>Bacillati</taxon>
        <taxon>Bacillota</taxon>
        <taxon>Clostridia</taxon>
        <taxon>Lachnospirales</taxon>
        <taxon>Lachnospiraceae</taxon>
        <taxon>Catonella</taxon>
    </lineage>
</organism>
<accession>V2XH86</accession>
<feature type="transmembrane region" description="Helical" evidence="1">
    <location>
        <begin position="32"/>
        <end position="48"/>
    </location>
</feature>
<reference evidence="2 3" key="1">
    <citation type="submission" date="2013-06" db="EMBL/GenBank/DDBJ databases">
        <authorList>
            <person name="Weinstock G."/>
            <person name="Sodergren E."/>
            <person name="Clifton S."/>
            <person name="Fulton L."/>
            <person name="Fulton B."/>
            <person name="Courtney L."/>
            <person name="Fronick C."/>
            <person name="Harrison M."/>
            <person name="Strong C."/>
            <person name="Farmer C."/>
            <person name="Delahaunty K."/>
            <person name="Markovic C."/>
            <person name="Hall O."/>
            <person name="Minx P."/>
            <person name="Tomlinson C."/>
            <person name="Mitreva M."/>
            <person name="Nelson J."/>
            <person name="Hou S."/>
            <person name="Wollam A."/>
            <person name="Pepin K.H."/>
            <person name="Johnson M."/>
            <person name="Bhonagiri V."/>
            <person name="Nash W.E."/>
            <person name="Warren W."/>
            <person name="Chinwalla A."/>
            <person name="Mardis E.R."/>
            <person name="Wilson R.K."/>
        </authorList>
    </citation>
    <scope>NUCLEOTIDE SEQUENCE [LARGE SCALE GENOMIC DNA]</scope>
    <source>
        <strain evidence="2 3">ATCC 51271</strain>
    </source>
</reference>
<keyword evidence="1" id="KW-1133">Transmembrane helix</keyword>
<keyword evidence="3" id="KW-1185">Reference proteome</keyword>
<comment type="caution">
    <text evidence="2">The sequence shown here is derived from an EMBL/GenBank/DDBJ whole genome shotgun (WGS) entry which is preliminary data.</text>
</comment>
<dbReference type="STRING" id="592026.GCWU0000282_003288"/>
<evidence type="ECO:0000313" key="3">
    <source>
        <dbReference type="Proteomes" id="UP000018227"/>
    </source>
</evidence>
<keyword evidence="1" id="KW-0472">Membrane</keyword>
<dbReference type="EMBL" id="ACIL03000022">
    <property type="protein sequence ID" value="ESL01534.1"/>
    <property type="molecule type" value="Genomic_DNA"/>
</dbReference>